<dbReference type="PROSITE" id="PS51188">
    <property type="entry name" value="ZF_CR"/>
    <property type="match status" value="1"/>
</dbReference>
<evidence type="ECO:0000256" key="2">
    <source>
        <dbReference type="ARBA" id="ARBA00022737"/>
    </source>
</evidence>
<dbReference type="PROSITE" id="PS50076">
    <property type="entry name" value="DNAJ_2"/>
    <property type="match status" value="1"/>
</dbReference>
<keyword evidence="3 5" id="KW-0863">Zinc-finger</keyword>
<dbReference type="InterPro" id="IPR002939">
    <property type="entry name" value="DnaJ_C"/>
</dbReference>
<name>A0ABP0TN79_9BRYO</name>
<dbReference type="Pfam" id="PF00684">
    <property type="entry name" value="DnaJ_CXXCXGXG"/>
    <property type="match status" value="1"/>
</dbReference>
<evidence type="ECO:0008006" key="11">
    <source>
        <dbReference type="Google" id="ProtNLM"/>
    </source>
</evidence>
<keyword evidence="4 5" id="KW-0862">Zinc</keyword>
<keyword evidence="10" id="KW-1185">Reference proteome</keyword>
<evidence type="ECO:0000313" key="10">
    <source>
        <dbReference type="Proteomes" id="UP001497512"/>
    </source>
</evidence>
<sequence>MFGRTPKKSNSTRFYEALGISGTATQEELKKAYRKAAIKNHPDKGGDPEKFKEISQAYEVLSDPEKREVYDQYGEDALKEGMGGGGATHNPFDIFESFFASGGGSPFGGGGGRGGRKQRRGEDVVHPLKASLEDLYNGTSKKLSLARNVLCSKCKGKGSKTGASGRCSGCQGSGMKVSIRQLGPNMIQQMQHVCPDCKGSGEIISEKDKCGQCKGQKVVQDKKLLEVHVEKGMQHAQKITFPGEADEAPDTQTGDIIFVLQQKEHPKFKRKGDDLFVEHILTLTEALCGVRFSLSHLDGRQLLIKTGPGEIIKPGQYKAINDEGMPHYQRPFMKGRLYIHFSVDFPDPGSLTSDQYKAIEDILPRRTTIEMTAMELDECEETTLVDVNIDDEMQKKQQQQQEAYEEDEETTGPRAQCAQQ</sequence>
<dbReference type="Pfam" id="PF00226">
    <property type="entry name" value="DnaJ"/>
    <property type="match status" value="1"/>
</dbReference>
<dbReference type="InterPro" id="IPR012724">
    <property type="entry name" value="DnaJ"/>
</dbReference>
<dbReference type="Gene3D" id="2.60.260.20">
    <property type="entry name" value="Urease metallochaperone UreE, N-terminal domain"/>
    <property type="match status" value="2"/>
</dbReference>
<evidence type="ECO:0000256" key="4">
    <source>
        <dbReference type="ARBA" id="ARBA00022833"/>
    </source>
</evidence>
<dbReference type="SUPFAM" id="SSF57938">
    <property type="entry name" value="DnaJ/Hsp40 cysteine-rich domain"/>
    <property type="match status" value="1"/>
</dbReference>
<keyword evidence="2" id="KW-0677">Repeat</keyword>
<dbReference type="SMART" id="SM00271">
    <property type="entry name" value="DnaJ"/>
    <property type="match status" value="1"/>
</dbReference>
<evidence type="ECO:0000256" key="3">
    <source>
        <dbReference type="ARBA" id="ARBA00022771"/>
    </source>
</evidence>
<dbReference type="CDD" id="cd10747">
    <property type="entry name" value="DnaJ_C"/>
    <property type="match status" value="1"/>
</dbReference>
<dbReference type="SUPFAM" id="SSF49493">
    <property type="entry name" value="HSP40/DnaJ peptide-binding domain"/>
    <property type="match status" value="2"/>
</dbReference>
<dbReference type="InterPro" id="IPR044713">
    <property type="entry name" value="DNJA1/2-like"/>
</dbReference>
<evidence type="ECO:0000256" key="5">
    <source>
        <dbReference type="PROSITE-ProRule" id="PRU00546"/>
    </source>
</evidence>
<protein>
    <recommendedName>
        <fullName evidence="11">DnaJ-like protein</fullName>
    </recommendedName>
</protein>
<dbReference type="HAMAP" id="MF_01152">
    <property type="entry name" value="DnaJ"/>
    <property type="match status" value="1"/>
</dbReference>
<reference evidence="9" key="1">
    <citation type="submission" date="2024-02" db="EMBL/GenBank/DDBJ databases">
        <authorList>
            <consortium name="ELIXIR-Norway"/>
            <consortium name="Elixir Norway"/>
        </authorList>
    </citation>
    <scope>NUCLEOTIDE SEQUENCE</scope>
</reference>
<dbReference type="InterPro" id="IPR036410">
    <property type="entry name" value="HSP_DnaJ_Cys-rich_dom_sf"/>
</dbReference>
<dbReference type="PROSITE" id="PS00636">
    <property type="entry name" value="DNAJ_1"/>
    <property type="match status" value="1"/>
</dbReference>
<dbReference type="Gene3D" id="2.10.230.10">
    <property type="entry name" value="Heat shock protein DnaJ, cysteine-rich domain"/>
    <property type="match status" value="1"/>
</dbReference>
<dbReference type="SUPFAM" id="SSF46565">
    <property type="entry name" value="Chaperone J-domain"/>
    <property type="match status" value="1"/>
</dbReference>
<dbReference type="InterPro" id="IPR036869">
    <property type="entry name" value="J_dom_sf"/>
</dbReference>
<keyword evidence="1 5" id="KW-0479">Metal-binding</keyword>
<evidence type="ECO:0000256" key="1">
    <source>
        <dbReference type="ARBA" id="ARBA00022723"/>
    </source>
</evidence>
<dbReference type="CDD" id="cd10719">
    <property type="entry name" value="DnaJ_zf"/>
    <property type="match status" value="1"/>
</dbReference>
<dbReference type="InterPro" id="IPR018253">
    <property type="entry name" value="DnaJ_domain_CS"/>
</dbReference>
<dbReference type="PANTHER" id="PTHR43888">
    <property type="entry name" value="DNAJ-LIKE-2, ISOFORM A-RELATED"/>
    <property type="match status" value="1"/>
</dbReference>
<dbReference type="CDD" id="cd06257">
    <property type="entry name" value="DnaJ"/>
    <property type="match status" value="1"/>
</dbReference>
<organism evidence="9 10">
    <name type="scientific">Sphagnum troendelagicum</name>
    <dbReference type="NCBI Taxonomy" id="128251"/>
    <lineage>
        <taxon>Eukaryota</taxon>
        <taxon>Viridiplantae</taxon>
        <taxon>Streptophyta</taxon>
        <taxon>Embryophyta</taxon>
        <taxon>Bryophyta</taxon>
        <taxon>Sphagnophytina</taxon>
        <taxon>Sphagnopsida</taxon>
        <taxon>Sphagnales</taxon>
        <taxon>Sphagnaceae</taxon>
        <taxon>Sphagnum</taxon>
    </lineage>
</organism>
<feature type="region of interest" description="Disordered" evidence="6">
    <location>
        <begin position="392"/>
        <end position="420"/>
    </location>
</feature>
<dbReference type="Pfam" id="PF01556">
    <property type="entry name" value="DnaJ_C"/>
    <property type="match status" value="1"/>
</dbReference>
<proteinExistence type="inferred from homology"/>
<evidence type="ECO:0000259" key="7">
    <source>
        <dbReference type="PROSITE" id="PS50076"/>
    </source>
</evidence>
<dbReference type="EMBL" id="OZ019904">
    <property type="protein sequence ID" value="CAK9200209.1"/>
    <property type="molecule type" value="Genomic_DNA"/>
</dbReference>
<feature type="domain" description="J" evidence="7">
    <location>
        <begin position="13"/>
        <end position="74"/>
    </location>
</feature>
<feature type="zinc finger region" description="CR-type" evidence="5">
    <location>
        <begin position="138"/>
        <end position="222"/>
    </location>
</feature>
<evidence type="ECO:0000256" key="6">
    <source>
        <dbReference type="SAM" id="MobiDB-lite"/>
    </source>
</evidence>
<dbReference type="InterPro" id="IPR001305">
    <property type="entry name" value="HSP_DnaJ_Cys-rich_dom"/>
</dbReference>
<dbReference type="InterPro" id="IPR008971">
    <property type="entry name" value="HSP40/DnaJ_pept-bd"/>
</dbReference>
<accession>A0ABP0TN79</accession>
<feature type="domain" description="CR-type" evidence="8">
    <location>
        <begin position="138"/>
        <end position="222"/>
    </location>
</feature>
<evidence type="ECO:0000313" key="9">
    <source>
        <dbReference type="EMBL" id="CAK9200209.1"/>
    </source>
</evidence>
<dbReference type="Proteomes" id="UP001497512">
    <property type="component" value="Chromosome 12"/>
</dbReference>
<dbReference type="Gene3D" id="1.10.287.110">
    <property type="entry name" value="DnaJ domain"/>
    <property type="match status" value="1"/>
</dbReference>
<dbReference type="PRINTS" id="PR00625">
    <property type="entry name" value="JDOMAIN"/>
</dbReference>
<gene>
    <name evidence="9" type="ORF">CSSPTR1EN2_LOCUS5322</name>
</gene>
<dbReference type="InterPro" id="IPR001623">
    <property type="entry name" value="DnaJ_domain"/>
</dbReference>
<evidence type="ECO:0000259" key="8">
    <source>
        <dbReference type="PROSITE" id="PS51188"/>
    </source>
</evidence>